<evidence type="ECO:0000313" key="4">
    <source>
        <dbReference type="Proteomes" id="UP000516260"/>
    </source>
</evidence>
<dbReference type="GO" id="GO:0005654">
    <property type="term" value="C:nucleoplasm"/>
    <property type="evidence" value="ECO:0007669"/>
    <property type="project" value="TreeGrafter"/>
</dbReference>
<dbReference type="InterPro" id="IPR052813">
    <property type="entry name" value="CMIP"/>
</dbReference>
<name>A0A4Z2C9V9_9TELE</name>
<evidence type="ECO:0000259" key="2">
    <source>
        <dbReference type="Pfam" id="PF23066"/>
    </source>
</evidence>
<evidence type="ECO:0000256" key="1">
    <source>
        <dbReference type="SAM" id="MobiDB-lite"/>
    </source>
</evidence>
<protein>
    <recommendedName>
        <fullName evidence="2">C-Maf-inducing protein PH domain-containing protein</fullName>
    </recommendedName>
</protein>
<reference evidence="3 4" key="1">
    <citation type="submission" date="2019-04" db="EMBL/GenBank/DDBJ databases">
        <title>The sequence and de novo assembly of Takifugu bimaculatus genome using PacBio and Hi-C technologies.</title>
        <authorList>
            <person name="Xu P."/>
            <person name="Liu B."/>
            <person name="Zhou Z."/>
        </authorList>
    </citation>
    <scope>NUCLEOTIDE SEQUENCE [LARGE SCALE GENOMIC DNA]</scope>
    <source>
        <strain evidence="3">TB-2018</strain>
        <tissue evidence="3">Muscle</tissue>
    </source>
</reference>
<evidence type="ECO:0000313" key="3">
    <source>
        <dbReference type="EMBL" id="TNN01017.1"/>
    </source>
</evidence>
<gene>
    <name evidence="3" type="ORF">fugu_012263</name>
</gene>
<dbReference type="PANTHER" id="PTHR25480:SF0">
    <property type="entry name" value="C-MAF-INDUCING PROTEIN"/>
    <property type="match status" value="1"/>
</dbReference>
<dbReference type="PANTHER" id="PTHR25480">
    <property type="entry name" value="LEUCINE-RICH REPEAT-CONTAINING PROTEIN 73"/>
    <property type="match status" value="1"/>
</dbReference>
<accession>A0A4Z2C9V9</accession>
<dbReference type="InterPro" id="IPR056429">
    <property type="entry name" value="PH_CMIP"/>
</dbReference>
<dbReference type="GO" id="GO:0005829">
    <property type="term" value="C:cytosol"/>
    <property type="evidence" value="ECO:0007669"/>
    <property type="project" value="TreeGrafter"/>
</dbReference>
<comment type="caution">
    <text evidence="3">The sequence shown here is derived from an EMBL/GenBank/DDBJ whole genome shotgun (WGS) entry which is preliminary data.</text>
</comment>
<dbReference type="AlphaFoldDB" id="A0A4Z2C9V9"/>
<organism evidence="3 4">
    <name type="scientific">Takifugu bimaculatus</name>
    <dbReference type="NCBI Taxonomy" id="433685"/>
    <lineage>
        <taxon>Eukaryota</taxon>
        <taxon>Metazoa</taxon>
        <taxon>Chordata</taxon>
        <taxon>Craniata</taxon>
        <taxon>Vertebrata</taxon>
        <taxon>Euteleostomi</taxon>
        <taxon>Actinopterygii</taxon>
        <taxon>Neopterygii</taxon>
        <taxon>Teleostei</taxon>
        <taxon>Neoteleostei</taxon>
        <taxon>Acanthomorphata</taxon>
        <taxon>Eupercaria</taxon>
        <taxon>Tetraodontiformes</taxon>
        <taxon>Tetradontoidea</taxon>
        <taxon>Tetraodontidae</taxon>
        <taxon>Takifugu</taxon>
    </lineage>
</organism>
<feature type="domain" description="C-Maf-inducing protein PH" evidence="2">
    <location>
        <begin position="56"/>
        <end position="166"/>
    </location>
</feature>
<keyword evidence="4" id="KW-1185">Reference proteome</keyword>
<dbReference type="Pfam" id="PF23066">
    <property type="entry name" value="PH_21"/>
    <property type="match status" value="1"/>
</dbReference>
<feature type="region of interest" description="Disordered" evidence="1">
    <location>
        <begin position="27"/>
        <end position="47"/>
    </location>
</feature>
<dbReference type="SUPFAM" id="SSF50729">
    <property type="entry name" value="PH domain-like"/>
    <property type="match status" value="1"/>
</dbReference>
<sequence length="261" mass="29052">MDRGGGGGGSELHNNQFYQCEENKPLLGEMSEGHNNTKTAGPCKRSVHHGGGGGMRYKLLHEGDIQVCALKHPRTFLSKILTSKFLRRWEPHHLSLLDGSLTSATPTGYMETPLSYSTIEDLQLLSWDNAPKYCVQLSVPGGTVLLQAANSYLRDQWFHSLQWKVSSPQVDRCSSDSGPPCDPLSRLLQKKIYKYRKVLNNPSRWDVVLKEIRALVDMALSSPLQDDSIHQAPLHIISTLLAENSSLSPQDHENIIVVSVK</sequence>
<dbReference type="Proteomes" id="UP000516260">
    <property type="component" value="Chromosome 12"/>
</dbReference>
<proteinExistence type="predicted"/>
<dbReference type="EMBL" id="SWLE01000004">
    <property type="protein sequence ID" value="TNN01017.1"/>
    <property type="molecule type" value="Genomic_DNA"/>
</dbReference>